<organism evidence="1 2">
    <name type="scientific">Caldanaerobius fijiensis DSM 17918</name>
    <dbReference type="NCBI Taxonomy" id="1121256"/>
    <lineage>
        <taxon>Bacteria</taxon>
        <taxon>Bacillati</taxon>
        <taxon>Bacillota</taxon>
        <taxon>Clostridia</taxon>
        <taxon>Thermoanaerobacterales</taxon>
        <taxon>Thermoanaerobacteraceae</taxon>
        <taxon>Caldanaerobius</taxon>
    </lineage>
</organism>
<reference evidence="1 2" key="1">
    <citation type="submission" date="2016-11" db="EMBL/GenBank/DDBJ databases">
        <authorList>
            <person name="Jaros S."/>
            <person name="Januszkiewicz K."/>
            <person name="Wedrychowicz H."/>
        </authorList>
    </citation>
    <scope>NUCLEOTIDE SEQUENCE [LARGE SCALE GENOMIC DNA]</scope>
    <source>
        <strain evidence="1 2">DSM 17918</strain>
    </source>
</reference>
<evidence type="ECO:0000313" key="1">
    <source>
        <dbReference type="EMBL" id="SHF84968.1"/>
    </source>
</evidence>
<gene>
    <name evidence="1" type="ORF">SAMN02746089_02659</name>
</gene>
<name>A0A1M5F0Q8_9THEO</name>
<dbReference type="EMBL" id="FQVH01000052">
    <property type="protein sequence ID" value="SHF84968.1"/>
    <property type="molecule type" value="Genomic_DNA"/>
</dbReference>
<keyword evidence="2" id="KW-1185">Reference proteome</keyword>
<evidence type="ECO:0000313" key="2">
    <source>
        <dbReference type="Proteomes" id="UP000184088"/>
    </source>
</evidence>
<protein>
    <submittedName>
        <fullName evidence="1">Uncharacterized protein</fullName>
    </submittedName>
</protein>
<accession>A0A1M5F0Q8</accession>
<dbReference type="AlphaFoldDB" id="A0A1M5F0Q8"/>
<dbReference type="Proteomes" id="UP000184088">
    <property type="component" value="Unassembled WGS sequence"/>
</dbReference>
<dbReference type="STRING" id="1121256.SAMN02746089_02659"/>
<proteinExistence type="predicted"/>
<sequence>MPTVEQCTVLKAWQIPNRGMTKIGGLGINATPEAVSIVSKRFGQRIERIKLPYGGNAKGGFTLWLKCPTCGRKTHTLYLPPRGSAFACRRCLGLTYSAWKRNGYVRFPKDAGLWLTQFVKKAKGVLKNA</sequence>